<dbReference type="PROSITE" id="PS01124">
    <property type="entry name" value="HTH_ARAC_FAMILY_2"/>
    <property type="match status" value="1"/>
</dbReference>
<organism evidence="5 6">
    <name type="scientific">Paenibacillus lycopersici</name>
    <dbReference type="NCBI Taxonomy" id="2704462"/>
    <lineage>
        <taxon>Bacteria</taxon>
        <taxon>Bacillati</taxon>
        <taxon>Bacillota</taxon>
        <taxon>Bacilli</taxon>
        <taxon>Bacillales</taxon>
        <taxon>Paenibacillaceae</taxon>
        <taxon>Paenibacillus</taxon>
    </lineage>
</organism>
<dbReference type="GO" id="GO:0043565">
    <property type="term" value="F:sequence-specific DNA binding"/>
    <property type="evidence" value="ECO:0007669"/>
    <property type="project" value="InterPro"/>
</dbReference>
<sequence length="269" mass="30478">MSDARSNLHHHGIDIYESKHSDGDRVNEHCHRFYQVLYALDGEGKIKLDGTVYPIRQDHGVVIAPFSDHAVFSDSKLTLLVLAFRRDGLDSRLLPERSRLLDPSGFSRSELRQLLRKLIFEQSLGQPLSFLAMKICLAEVLLLFARAGQASPSPNANSLRAEKLRAYIDTHYYEIIDSKDLSARLGLSTRHIDHIFKERYQVTPVQYLAQVRIELAQKMLSEADKDIASICFEVGYESLSAFYRTFKKITGISPNTYRKTHALAAAPAD</sequence>
<feature type="domain" description="HTH araC/xylS-type" evidence="4">
    <location>
        <begin position="162"/>
        <end position="260"/>
    </location>
</feature>
<keyword evidence="1" id="KW-0805">Transcription regulation</keyword>
<dbReference type="InterPro" id="IPR018062">
    <property type="entry name" value="HTH_AraC-typ_CS"/>
</dbReference>
<accession>A0A6C0G307</accession>
<dbReference type="Gene3D" id="2.60.120.10">
    <property type="entry name" value="Jelly Rolls"/>
    <property type="match status" value="1"/>
</dbReference>
<dbReference type="InterPro" id="IPR018060">
    <property type="entry name" value="HTH_AraC"/>
</dbReference>
<dbReference type="SUPFAM" id="SSF46689">
    <property type="entry name" value="Homeodomain-like"/>
    <property type="match status" value="2"/>
</dbReference>
<dbReference type="Proteomes" id="UP000476064">
    <property type="component" value="Chromosome"/>
</dbReference>
<evidence type="ECO:0000313" key="6">
    <source>
        <dbReference type="Proteomes" id="UP000476064"/>
    </source>
</evidence>
<evidence type="ECO:0000256" key="3">
    <source>
        <dbReference type="ARBA" id="ARBA00023163"/>
    </source>
</evidence>
<dbReference type="PANTHER" id="PTHR43280:SF2">
    <property type="entry name" value="HTH-TYPE TRANSCRIPTIONAL REGULATOR EXSA"/>
    <property type="match status" value="1"/>
</dbReference>
<dbReference type="InterPro" id="IPR020449">
    <property type="entry name" value="Tscrpt_reg_AraC-type_HTH"/>
</dbReference>
<dbReference type="SMART" id="SM00342">
    <property type="entry name" value="HTH_ARAC"/>
    <property type="match status" value="1"/>
</dbReference>
<dbReference type="InterPro" id="IPR014710">
    <property type="entry name" value="RmlC-like_jellyroll"/>
</dbReference>
<dbReference type="PRINTS" id="PR00032">
    <property type="entry name" value="HTHARAC"/>
</dbReference>
<reference evidence="5 6" key="1">
    <citation type="submission" date="2020-01" db="EMBL/GenBank/DDBJ databases">
        <title>Paenibacillus sp. nov., isolated from tomato rhizosphere.</title>
        <authorList>
            <person name="Weon H.-Y."/>
            <person name="Lee S.A."/>
        </authorList>
    </citation>
    <scope>NUCLEOTIDE SEQUENCE [LARGE SCALE GENOMIC DNA]</scope>
    <source>
        <strain evidence="5 6">12200R-189</strain>
    </source>
</reference>
<protein>
    <submittedName>
        <fullName evidence="5">AraC family transcriptional regulator</fullName>
    </submittedName>
</protein>
<dbReference type="EMBL" id="CP048209">
    <property type="protein sequence ID" value="QHT62832.1"/>
    <property type="molecule type" value="Genomic_DNA"/>
</dbReference>
<dbReference type="InterPro" id="IPR003313">
    <property type="entry name" value="AraC-bd"/>
</dbReference>
<evidence type="ECO:0000313" key="5">
    <source>
        <dbReference type="EMBL" id="QHT62832.1"/>
    </source>
</evidence>
<dbReference type="PANTHER" id="PTHR43280">
    <property type="entry name" value="ARAC-FAMILY TRANSCRIPTIONAL REGULATOR"/>
    <property type="match status" value="1"/>
</dbReference>
<dbReference type="Pfam" id="PF12833">
    <property type="entry name" value="HTH_18"/>
    <property type="match status" value="1"/>
</dbReference>
<proteinExistence type="predicted"/>
<dbReference type="Gene3D" id="1.10.10.60">
    <property type="entry name" value="Homeodomain-like"/>
    <property type="match status" value="2"/>
</dbReference>
<dbReference type="KEGG" id="plyc:GXP70_24530"/>
<evidence type="ECO:0000256" key="2">
    <source>
        <dbReference type="ARBA" id="ARBA00023125"/>
    </source>
</evidence>
<keyword evidence="6" id="KW-1185">Reference proteome</keyword>
<keyword evidence="2" id="KW-0238">DNA-binding</keyword>
<dbReference type="Pfam" id="PF02311">
    <property type="entry name" value="AraC_binding"/>
    <property type="match status" value="1"/>
</dbReference>
<dbReference type="InterPro" id="IPR037923">
    <property type="entry name" value="HTH-like"/>
</dbReference>
<dbReference type="SUPFAM" id="SSF51215">
    <property type="entry name" value="Regulatory protein AraC"/>
    <property type="match status" value="1"/>
</dbReference>
<dbReference type="RefSeq" id="WP_162359263.1">
    <property type="nucleotide sequence ID" value="NZ_CP048209.1"/>
</dbReference>
<evidence type="ECO:0000256" key="1">
    <source>
        <dbReference type="ARBA" id="ARBA00023015"/>
    </source>
</evidence>
<evidence type="ECO:0000259" key="4">
    <source>
        <dbReference type="PROSITE" id="PS01124"/>
    </source>
</evidence>
<name>A0A6C0G307_9BACL</name>
<keyword evidence="3" id="KW-0804">Transcription</keyword>
<dbReference type="AlphaFoldDB" id="A0A6C0G307"/>
<dbReference type="GO" id="GO:0003700">
    <property type="term" value="F:DNA-binding transcription factor activity"/>
    <property type="evidence" value="ECO:0007669"/>
    <property type="project" value="InterPro"/>
</dbReference>
<gene>
    <name evidence="5" type="ORF">GXP70_24530</name>
</gene>
<dbReference type="PROSITE" id="PS00041">
    <property type="entry name" value="HTH_ARAC_FAMILY_1"/>
    <property type="match status" value="1"/>
</dbReference>
<dbReference type="InterPro" id="IPR009057">
    <property type="entry name" value="Homeodomain-like_sf"/>
</dbReference>